<dbReference type="InterPro" id="IPR036397">
    <property type="entry name" value="RNaseH_sf"/>
</dbReference>
<accession>A0A0T9PEX0</accession>
<dbReference type="AlphaFoldDB" id="A0A0T9PEX0"/>
<dbReference type="EMBL" id="CQBK01000006">
    <property type="protein sequence ID" value="CNH61367.1"/>
    <property type="molecule type" value="Genomic_DNA"/>
</dbReference>
<gene>
    <name evidence="2" type="ORF">ERS008667_01058</name>
</gene>
<name>A0A0T9PEX0_9GAMM</name>
<evidence type="ECO:0000259" key="1">
    <source>
        <dbReference type="Pfam" id="PF13358"/>
    </source>
</evidence>
<protein>
    <submittedName>
        <fullName evidence="2">IS630 orf</fullName>
    </submittedName>
</protein>
<dbReference type="Pfam" id="PF13358">
    <property type="entry name" value="DDE_3"/>
    <property type="match status" value="1"/>
</dbReference>
<reference evidence="2 3" key="1">
    <citation type="submission" date="2015-03" db="EMBL/GenBank/DDBJ databases">
        <authorList>
            <person name="Murphy D."/>
        </authorList>
    </citation>
    <scope>NUCLEOTIDE SEQUENCE [LARGE SCALE GENOMIC DNA]</scope>
    <source>
        <strain evidence="2 3">Y233</strain>
    </source>
</reference>
<dbReference type="Proteomes" id="UP000038204">
    <property type="component" value="Unassembled WGS sequence"/>
</dbReference>
<dbReference type="GO" id="GO:0003676">
    <property type="term" value="F:nucleic acid binding"/>
    <property type="evidence" value="ECO:0007669"/>
    <property type="project" value="InterPro"/>
</dbReference>
<evidence type="ECO:0000313" key="2">
    <source>
        <dbReference type="EMBL" id="CNH61367.1"/>
    </source>
</evidence>
<sequence length="136" mass="15802">MRENRWHELVAKFSLGQILEQNCAVRPVFYEDEVDIDLNPQISADWQKKGKQKRIPTPGKNEKHYLAGALHSGTGRVDYVSGASNNSGLFIKMLRKLKRTYRRAKTITLIVDDYIIHKSKKTLEWLKSNPKFIVIY</sequence>
<dbReference type="InterPro" id="IPR038717">
    <property type="entry name" value="Tc1-like_DDE_dom"/>
</dbReference>
<organism evidence="2 3">
    <name type="scientific">Yersinia similis</name>
    <dbReference type="NCBI Taxonomy" id="367190"/>
    <lineage>
        <taxon>Bacteria</taxon>
        <taxon>Pseudomonadati</taxon>
        <taxon>Pseudomonadota</taxon>
        <taxon>Gammaproteobacteria</taxon>
        <taxon>Enterobacterales</taxon>
        <taxon>Yersiniaceae</taxon>
        <taxon>Yersinia</taxon>
    </lineage>
</organism>
<feature type="domain" description="Tc1-like transposase DDE" evidence="1">
    <location>
        <begin position="28"/>
        <end position="128"/>
    </location>
</feature>
<evidence type="ECO:0000313" key="3">
    <source>
        <dbReference type="Proteomes" id="UP000038204"/>
    </source>
</evidence>
<proteinExistence type="predicted"/>
<dbReference type="Gene3D" id="3.30.420.10">
    <property type="entry name" value="Ribonuclease H-like superfamily/Ribonuclease H"/>
    <property type="match status" value="1"/>
</dbReference>